<proteinExistence type="predicted"/>
<keyword evidence="2" id="KW-1185">Reference proteome</keyword>
<evidence type="ECO:0000313" key="1">
    <source>
        <dbReference type="EMBL" id="MFC6090882.1"/>
    </source>
</evidence>
<reference evidence="2" key="1">
    <citation type="journal article" date="2019" name="Int. J. Syst. Evol. Microbiol.">
        <title>The Global Catalogue of Microorganisms (GCM) 10K type strain sequencing project: providing services to taxonomists for standard genome sequencing and annotation.</title>
        <authorList>
            <consortium name="The Broad Institute Genomics Platform"/>
            <consortium name="The Broad Institute Genome Sequencing Center for Infectious Disease"/>
            <person name="Wu L."/>
            <person name="Ma J."/>
        </authorList>
    </citation>
    <scope>NUCLEOTIDE SEQUENCE [LARGE SCALE GENOMIC DNA]</scope>
    <source>
        <strain evidence="2">CGMCC 4.7246</strain>
    </source>
</reference>
<protein>
    <submittedName>
        <fullName evidence="1">Uncharacterized protein</fullName>
    </submittedName>
</protein>
<dbReference type="EMBL" id="JBHSQO010000014">
    <property type="protein sequence ID" value="MFC6090882.1"/>
    <property type="molecule type" value="Genomic_DNA"/>
</dbReference>
<sequence>MAQNRVPSNDVWDYIRTLERRLEAVEGRTHRNVVIPEGGVRITNDGELIVQTASGAYTFYLIQGGDGQREFGVTRDNGSFVIRTFSVVGGAQAWALHDNGNGIVVSDDAASGQGLARPALTWPTRRVRFDSLPNTDSTTFDPVLDTAFAYKSHPRAFAQVVHCVTTSGTTGEARLMLDGVQVGTTIPVAFSVGFANVGPFDVPGTHMSQHRLVLECRRTGGTGRVGADMVVRVEQT</sequence>
<accession>A0ABW1P809</accession>
<organism evidence="1 2">
    <name type="scientific">Saccharothrix lopnurensis</name>
    <dbReference type="NCBI Taxonomy" id="1670621"/>
    <lineage>
        <taxon>Bacteria</taxon>
        <taxon>Bacillati</taxon>
        <taxon>Actinomycetota</taxon>
        <taxon>Actinomycetes</taxon>
        <taxon>Pseudonocardiales</taxon>
        <taxon>Pseudonocardiaceae</taxon>
        <taxon>Saccharothrix</taxon>
    </lineage>
</organism>
<comment type="caution">
    <text evidence="1">The sequence shown here is derived from an EMBL/GenBank/DDBJ whole genome shotgun (WGS) entry which is preliminary data.</text>
</comment>
<dbReference type="RefSeq" id="WP_380637082.1">
    <property type="nucleotide sequence ID" value="NZ_JBHSQO010000014.1"/>
</dbReference>
<evidence type="ECO:0000313" key="2">
    <source>
        <dbReference type="Proteomes" id="UP001596220"/>
    </source>
</evidence>
<gene>
    <name evidence="1" type="ORF">ACFP3R_16505</name>
</gene>
<dbReference type="Proteomes" id="UP001596220">
    <property type="component" value="Unassembled WGS sequence"/>
</dbReference>
<name>A0ABW1P809_9PSEU</name>